<dbReference type="EMBL" id="AFYH01148624">
    <property type="status" value="NOT_ANNOTATED_CDS"/>
    <property type="molecule type" value="Genomic_DNA"/>
</dbReference>
<dbReference type="Ensembl" id="ENSLACT00000011875.1">
    <property type="protein sequence ID" value="ENSLACP00000011785.1"/>
    <property type="gene ID" value="ENSLACG00000010376.1"/>
</dbReference>
<evidence type="ECO:0000256" key="3">
    <source>
        <dbReference type="ARBA" id="ARBA00023136"/>
    </source>
</evidence>
<evidence type="ECO:0000256" key="1">
    <source>
        <dbReference type="ARBA" id="ARBA00004370"/>
    </source>
</evidence>
<dbReference type="CDD" id="cd00096">
    <property type="entry name" value="Ig"/>
    <property type="match status" value="1"/>
</dbReference>
<dbReference type="InterPro" id="IPR036179">
    <property type="entry name" value="Ig-like_dom_sf"/>
</dbReference>
<dbReference type="GO" id="GO:0016020">
    <property type="term" value="C:membrane"/>
    <property type="evidence" value="ECO:0007669"/>
    <property type="project" value="UniProtKB-SubCell"/>
</dbReference>
<dbReference type="PANTHER" id="PTHR12080">
    <property type="entry name" value="SIGNALING LYMPHOCYTIC ACTIVATION MOLECULE"/>
    <property type="match status" value="1"/>
</dbReference>
<dbReference type="Proteomes" id="UP000008672">
    <property type="component" value="Unassembled WGS sequence"/>
</dbReference>
<dbReference type="PANTHER" id="PTHR12080:SF55">
    <property type="entry name" value="LYMPHOCYTE FUNCTION-ASSOCIATED ANTIGEN 3"/>
    <property type="match status" value="1"/>
</dbReference>
<dbReference type="Pfam" id="PF07686">
    <property type="entry name" value="V-set"/>
    <property type="match status" value="1"/>
</dbReference>
<feature type="domain" description="Ig-like" evidence="5">
    <location>
        <begin position="151"/>
        <end position="217"/>
    </location>
</feature>
<evidence type="ECO:0000256" key="2">
    <source>
        <dbReference type="ARBA" id="ARBA00022729"/>
    </source>
</evidence>
<protein>
    <recommendedName>
        <fullName evidence="5">Ig-like domain-containing protein</fullName>
    </recommendedName>
</protein>
<reference evidence="6" key="3">
    <citation type="submission" date="2025-09" db="UniProtKB">
        <authorList>
            <consortium name="Ensembl"/>
        </authorList>
    </citation>
    <scope>IDENTIFICATION</scope>
</reference>
<dbReference type="SUPFAM" id="SSF48726">
    <property type="entry name" value="Immunoglobulin"/>
    <property type="match status" value="2"/>
</dbReference>
<dbReference type="OMA" id="CADSVCS"/>
<dbReference type="PROSITE" id="PS50835">
    <property type="entry name" value="IG_LIKE"/>
    <property type="match status" value="1"/>
</dbReference>
<reference evidence="6" key="2">
    <citation type="submission" date="2025-08" db="UniProtKB">
        <authorList>
            <consortium name="Ensembl"/>
        </authorList>
    </citation>
    <scope>IDENTIFICATION</scope>
</reference>
<evidence type="ECO:0000259" key="5">
    <source>
        <dbReference type="PROSITE" id="PS50835"/>
    </source>
</evidence>
<dbReference type="AlphaFoldDB" id="H3AQ64"/>
<name>H3AQ64_LATCH</name>
<comment type="subcellular location">
    <subcellularLocation>
        <location evidence="1">Membrane</location>
    </subcellularLocation>
</comment>
<dbReference type="InterPro" id="IPR007110">
    <property type="entry name" value="Ig-like_dom"/>
</dbReference>
<keyword evidence="4" id="KW-0325">Glycoprotein</keyword>
<organism evidence="6 7">
    <name type="scientific">Latimeria chalumnae</name>
    <name type="common">Coelacanth</name>
    <dbReference type="NCBI Taxonomy" id="7897"/>
    <lineage>
        <taxon>Eukaryota</taxon>
        <taxon>Metazoa</taxon>
        <taxon>Chordata</taxon>
        <taxon>Craniata</taxon>
        <taxon>Vertebrata</taxon>
        <taxon>Euteleostomi</taxon>
        <taxon>Coelacanthiformes</taxon>
        <taxon>Coelacanthidae</taxon>
        <taxon>Latimeria</taxon>
    </lineage>
</organism>
<dbReference type="Bgee" id="ENSLACG00000010376">
    <property type="expression patterns" value="Expressed in pectoral fin and 2 other cell types or tissues"/>
</dbReference>
<evidence type="ECO:0000313" key="7">
    <source>
        <dbReference type="Proteomes" id="UP000008672"/>
    </source>
</evidence>
<dbReference type="InterPro" id="IPR013783">
    <property type="entry name" value="Ig-like_fold"/>
</dbReference>
<dbReference type="GeneTree" id="ENSGT01030000234540"/>
<evidence type="ECO:0000256" key="4">
    <source>
        <dbReference type="ARBA" id="ARBA00023180"/>
    </source>
</evidence>
<evidence type="ECO:0000313" key="6">
    <source>
        <dbReference type="Ensembl" id="ENSLACP00000011785.1"/>
    </source>
</evidence>
<dbReference type="InterPro" id="IPR013106">
    <property type="entry name" value="Ig_V-set"/>
</dbReference>
<proteinExistence type="predicted"/>
<keyword evidence="7" id="KW-1185">Reference proteome</keyword>
<dbReference type="Gene3D" id="2.60.40.10">
    <property type="entry name" value="Immunoglobulins"/>
    <property type="match status" value="2"/>
</dbReference>
<accession>H3AQ64</accession>
<keyword evidence="3" id="KW-0472">Membrane</keyword>
<dbReference type="InParanoid" id="H3AQ64"/>
<reference evidence="7" key="1">
    <citation type="submission" date="2011-08" db="EMBL/GenBank/DDBJ databases">
        <title>The draft genome of Latimeria chalumnae.</title>
        <authorList>
            <person name="Di Palma F."/>
            <person name="Alfoldi J."/>
            <person name="Johnson J."/>
            <person name="Berlin A."/>
            <person name="Gnerre S."/>
            <person name="Jaffe D."/>
            <person name="MacCallum I."/>
            <person name="Young S."/>
            <person name="Walker B.J."/>
            <person name="Lander E."/>
            <person name="Lindblad-Toh K."/>
        </authorList>
    </citation>
    <scope>NUCLEOTIDE SEQUENCE [LARGE SCALE GENOMIC DNA]</scope>
    <source>
        <strain evidence="7">Wild caught</strain>
    </source>
</reference>
<sequence>CIFLHFFLSGLRSTNANNSVFLVDGIVENSVCIPLEIPEGNVTELYWRFRPLEPDARIAVYFEGKFNDYYQDRFRSRLGISLSNKSCTLQIHKLQFQDSGIYDIQIIILKDKQKLTKEFNLTVYDEIHCQLYVLIFDCSNLQHNNQTCNTTLVCSVEEGSHVTFTWKQNGNTITRDKILYVSNHIRKMELVLKHEDVNSIYSCEASNKVSKEQTTIIPSQACNWTDHFHVLHSAGHFSCCFLTVIVLHCILRY</sequence>
<keyword evidence="2" id="KW-0732">Signal</keyword>
<dbReference type="InterPro" id="IPR015631">
    <property type="entry name" value="CD2/SLAM_rcpt"/>
</dbReference>